<dbReference type="PANTHER" id="PTHR19143">
    <property type="entry name" value="FIBRINOGEN/TENASCIN/ANGIOPOEITIN"/>
    <property type="match status" value="1"/>
</dbReference>
<dbReference type="PANTHER" id="PTHR19143:SF327">
    <property type="entry name" value="FI21813P1-RELATED"/>
    <property type="match status" value="1"/>
</dbReference>
<dbReference type="NCBIfam" id="NF040941">
    <property type="entry name" value="GGGWT_bact"/>
    <property type="match status" value="1"/>
</dbReference>
<keyword evidence="6" id="KW-1185">Reference proteome</keyword>
<dbReference type="GO" id="GO:0005615">
    <property type="term" value="C:extracellular space"/>
    <property type="evidence" value="ECO:0007669"/>
    <property type="project" value="TreeGrafter"/>
</dbReference>
<dbReference type="EnsemblMetazoa" id="AFAF021930-RA">
    <property type="protein sequence ID" value="AFAF021930-PA"/>
    <property type="gene ID" value="AFAF021930"/>
</dbReference>
<dbReference type="InterPro" id="IPR002181">
    <property type="entry name" value="Fibrinogen_a/b/g_C_dom"/>
</dbReference>
<evidence type="ECO:0000256" key="1">
    <source>
        <dbReference type="ARBA" id="ARBA00023157"/>
    </source>
</evidence>
<dbReference type="Proteomes" id="UP000075886">
    <property type="component" value="Unassembled WGS sequence"/>
</dbReference>
<evidence type="ECO:0000313" key="5">
    <source>
        <dbReference type="EnsemblMetazoa" id="AFAF021930-PA"/>
    </source>
</evidence>
<dbReference type="AlphaFoldDB" id="A0A9I3GJA5"/>
<dbReference type="InterPro" id="IPR050373">
    <property type="entry name" value="Fibrinogen_C-term_domain"/>
</dbReference>
<dbReference type="PROSITE" id="PS00514">
    <property type="entry name" value="FIBRINOGEN_C_1"/>
    <property type="match status" value="1"/>
</dbReference>
<comment type="function">
    <text evidence="2">Lectin involved in innate immunity. Agglutinates all types of human erythrocytes, Gram-positive and Gram-negative bacteria. Has a stronger agglutinating activity towards Gram-negative bacteria than towards Gram-positive bacteria. Specifically recognizes acetyl group-containing substances on agglutinated cells. The hemagglutinating activity was inhibited by EDTA, acetyl group-containing mono- and disaccharides, N-acetyl derivatives of amino acids, other acetyl group-containing substances, propionamide and benzamide. Enhances the antimicrobial activity of big defensin against Gram-positive bacteria but not against Gram-negative bacteria.</text>
</comment>
<proteinExistence type="predicted"/>
<feature type="signal peptide" evidence="3">
    <location>
        <begin position="1"/>
        <end position="26"/>
    </location>
</feature>
<name>A0A9I3GJA5_9DIPT</name>
<dbReference type="CDD" id="cd00087">
    <property type="entry name" value="FReD"/>
    <property type="match status" value="1"/>
</dbReference>
<dbReference type="InterPro" id="IPR036056">
    <property type="entry name" value="Fibrinogen-like_C"/>
</dbReference>
<evidence type="ECO:0000313" key="6">
    <source>
        <dbReference type="Proteomes" id="UP000075886"/>
    </source>
</evidence>
<protein>
    <recommendedName>
        <fullName evidence="4">Fibrinogen C-terminal domain-containing protein</fullName>
    </recommendedName>
</protein>
<feature type="chain" id="PRO_5039898777" description="Fibrinogen C-terminal domain-containing protein" evidence="3">
    <location>
        <begin position="27"/>
        <end position="359"/>
    </location>
</feature>
<dbReference type="SUPFAM" id="SSF56496">
    <property type="entry name" value="Fibrinogen C-terminal domain-like"/>
    <property type="match status" value="1"/>
</dbReference>
<feature type="domain" description="Fibrinogen C-terminal" evidence="4">
    <location>
        <begin position="143"/>
        <end position="356"/>
    </location>
</feature>
<dbReference type="SMART" id="SM00186">
    <property type="entry name" value="FBG"/>
    <property type="match status" value="1"/>
</dbReference>
<dbReference type="PROSITE" id="PS51406">
    <property type="entry name" value="FIBRINOGEN_C_2"/>
    <property type="match status" value="1"/>
</dbReference>
<keyword evidence="3" id="KW-0732">Signal</keyword>
<evidence type="ECO:0000259" key="4">
    <source>
        <dbReference type="PROSITE" id="PS51406"/>
    </source>
</evidence>
<dbReference type="EMBL" id="AXCN02001702">
    <property type="status" value="NOT_ANNOTATED_CDS"/>
    <property type="molecule type" value="Genomic_DNA"/>
</dbReference>
<reference evidence="6" key="1">
    <citation type="submission" date="2014-01" db="EMBL/GenBank/DDBJ databases">
        <title>The Genome Sequence of Anopheles farauti FAR1 (V2).</title>
        <authorList>
            <consortium name="The Broad Institute Genomics Platform"/>
            <person name="Neafsey D.E."/>
            <person name="Besansky N."/>
            <person name="Howell P."/>
            <person name="Walton C."/>
            <person name="Young S.K."/>
            <person name="Zeng Q."/>
            <person name="Gargeya S."/>
            <person name="Fitzgerald M."/>
            <person name="Haas B."/>
            <person name="Abouelleil A."/>
            <person name="Allen A.W."/>
            <person name="Alvarado L."/>
            <person name="Arachchi H.M."/>
            <person name="Berlin A.M."/>
            <person name="Chapman S.B."/>
            <person name="Gainer-Dewar J."/>
            <person name="Goldberg J."/>
            <person name="Griggs A."/>
            <person name="Gujja S."/>
            <person name="Hansen M."/>
            <person name="Howarth C."/>
            <person name="Imamovic A."/>
            <person name="Ireland A."/>
            <person name="Larimer J."/>
            <person name="McCowan C."/>
            <person name="Murphy C."/>
            <person name="Pearson M."/>
            <person name="Poon T.W."/>
            <person name="Priest M."/>
            <person name="Roberts A."/>
            <person name="Saif S."/>
            <person name="Shea T."/>
            <person name="Sisk P."/>
            <person name="Sykes S."/>
            <person name="Wortman J."/>
            <person name="Nusbaum C."/>
            <person name="Birren B."/>
        </authorList>
    </citation>
    <scope>NUCLEOTIDE SEQUENCE [LARGE SCALE GENOMIC DNA]</scope>
    <source>
        <strain evidence="6">FAR1</strain>
    </source>
</reference>
<keyword evidence="1" id="KW-1015">Disulfide bond</keyword>
<accession>A0A9I3GJA5</accession>
<sequence length="359" mass="41457">MCFIVAKVSLYAFLVILILIAAPSRADNVANTSLTGYGYEILLAKLDYLQYKLIEMDYSMKEDREVVSEKQTQLETLSDGLLWAINQMSHNLTALQTQSMKILSLQKACASHEQMRREIQQLAPKDEKVGLSSFRLPGAYGAVLNHQTFRSCKEEISTQSGKYLIQPSENYEPFMVYCEQQRFGGGWLMIQVRFDGSENFYRNWSEYRKGFGSIDGEFWIGLEHLHQLTTSRPYELLVELEDFNGNYVYARYKEFEVGSETEHYQLKKVGAYSGTAGDSLTYHKGMKFSTMDRDNDENAANCAINYTGAWWYKNCHYANLNGPYKNNAEANAITWYHYTNKYMGMAYSRMMIREVQLLN</sequence>
<dbReference type="InterPro" id="IPR020837">
    <property type="entry name" value="Fibrinogen_CS"/>
</dbReference>
<dbReference type="FunFam" id="3.90.215.10:FF:000001">
    <property type="entry name" value="Tenascin isoform 1"/>
    <property type="match status" value="1"/>
</dbReference>
<evidence type="ECO:0000256" key="2">
    <source>
        <dbReference type="ARBA" id="ARBA00053344"/>
    </source>
</evidence>
<reference evidence="5" key="2">
    <citation type="submission" date="2023-03" db="UniProtKB">
        <authorList>
            <consortium name="EnsemblMetazoa"/>
        </authorList>
    </citation>
    <scope>IDENTIFICATION</scope>
    <source>
        <strain evidence="5">FAR1</strain>
    </source>
</reference>
<dbReference type="InterPro" id="IPR014716">
    <property type="entry name" value="Fibrinogen_a/b/g_C_1"/>
</dbReference>
<organism evidence="5 6">
    <name type="scientific">Anopheles farauti</name>
    <dbReference type="NCBI Taxonomy" id="69004"/>
    <lineage>
        <taxon>Eukaryota</taxon>
        <taxon>Metazoa</taxon>
        <taxon>Ecdysozoa</taxon>
        <taxon>Arthropoda</taxon>
        <taxon>Hexapoda</taxon>
        <taxon>Insecta</taxon>
        <taxon>Pterygota</taxon>
        <taxon>Neoptera</taxon>
        <taxon>Endopterygota</taxon>
        <taxon>Diptera</taxon>
        <taxon>Nematocera</taxon>
        <taxon>Culicoidea</taxon>
        <taxon>Culicidae</taxon>
        <taxon>Anophelinae</taxon>
        <taxon>Anopheles</taxon>
    </lineage>
</organism>
<dbReference type="GO" id="GO:0030246">
    <property type="term" value="F:carbohydrate binding"/>
    <property type="evidence" value="ECO:0007669"/>
    <property type="project" value="UniProtKB-ARBA"/>
</dbReference>
<dbReference type="Pfam" id="PF00147">
    <property type="entry name" value="Fibrinogen_C"/>
    <property type="match status" value="1"/>
</dbReference>
<dbReference type="Gene3D" id="3.90.215.10">
    <property type="entry name" value="Gamma Fibrinogen, chain A, domain 1"/>
    <property type="match status" value="1"/>
</dbReference>
<evidence type="ECO:0000256" key="3">
    <source>
        <dbReference type="SAM" id="SignalP"/>
    </source>
</evidence>